<reference evidence="3" key="2">
    <citation type="submission" date="2024-08" db="UniProtKB">
        <authorList>
            <consortium name="EnsemblMetazoa"/>
        </authorList>
    </citation>
    <scope>IDENTIFICATION</scope>
</reference>
<organism evidence="3 4">
    <name type="scientific">Dendroctonus ponderosae</name>
    <name type="common">Mountain pine beetle</name>
    <dbReference type="NCBI Taxonomy" id="77166"/>
    <lineage>
        <taxon>Eukaryota</taxon>
        <taxon>Metazoa</taxon>
        <taxon>Ecdysozoa</taxon>
        <taxon>Arthropoda</taxon>
        <taxon>Hexapoda</taxon>
        <taxon>Insecta</taxon>
        <taxon>Pterygota</taxon>
        <taxon>Neoptera</taxon>
        <taxon>Endopterygota</taxon>
        <taxon>Coleoptera</taxon>
        <taxon>Polyphaga</taxon>
        <taxon>Cucujiformia</taxon>
        <taxon>Curculionidae</taxon>
        <taxon>Scolytinae</taxon>
        <taxon>Dendroctonus</taxon>
    </lineage>
</organism>
<feature type="transmembrane region" description="Helical" evidence="2">
    <location>
        <begin position="113"/>
        <end position="135"/>
    </location>
</feature>
<feature type="transmembrane region" description="Helical" evidence="2">
    <location>
        <begin position="142"/>
        <end position="162"/>
    </location>
</feature>
<feature type="compositionally biased region" description="Acidic residues" evidence="1">
    <location>
        <begin position="365"/>
        <end position="381"/>
    </location>
</feature>
<protein>
    <submittedName>
        <fullName evidence="3">Uncharacterized protein</fullName>
    </submittedName>
</protein>
<feature type="transmembrane region" description="Helical" evidence="2">
    <location>
        <begin position="71"/>
        <end position="93"/>
    </location>
</feature>
<keyword evidence="2" id="KW-1133">Transmembrane helix</keyword>
<evidence type="ECO:0000313" key="4">
    <source>
        <dbReference type="Proteomes" id="UP000019118"/>
    </source>
</evidence>
<evidence type="ECO:0000256" key="1">
    <source>
        <dbReference type="SAM" id="MobiDB-lite"/>
    </source>
</evidence>
<feature type="region of interest" description="Disordered" evidence="1">
    <location>
        <begin position="356"/>
        <end position="489"/>
    </location>
</feature>
<feature type="compositionally biased region" description="Basic and acidic residues" evidence="1">
    <location>
        <begin position="403"/>
        <end position="430"/>
    </location>
</feature>
<sequence>MSSIVFGFLNAELTPIPQFLRGIFGANFNSALTNFITWLFLIWIILYVYYDKLINVLFKYLKFPQYLRSRLTNSIWDFSMHTCFLVSFRFYITKKYPYNSWDVLLFFEHQEDSVSLLDSVTFAGLCSCLLANACIQGVQRSFLCFVKFAALAICCSCAYIVGFPNMSFTLAALQAFPGMLEELTRLSFCGLNKSNKIGRAIIDLIFVDSLIVFCIVYLYAIPITCVVPVVLMWFPGNTGLVHLVLLISLLCWISLVIYTSPSVNSTFHQLCHRETASLPTDIENQSLPMRLKCLGTLTECALFPPRLDDGFVMAFLRSEEKKRKTQLNASRKPKNKNMIIQTPKCMLTIKKKLNQKLKRRRSEESAEASEPDSAQDSDSDDSSTSHESLTEVKTSTKMMELQAKSEEGSLPLEVKEENFEAIESEIKSDNLDNPIGQDREDSEDLDELRKTENTEKLDDVTEEVKSLVDACELEEPESGRNKKTPKLED</sequence>
<keyword evidence="2" id="KW-0472">Membrane</keyword>
<feature type="compositionally biased region" description="Basic and acidic residues" evidence="1">
    <location>
        <begin position="447"/>
        <end position="466"/>
    </location>
</feature>
<evidence type="ECO:0000256" key="2">
    <source>
        <dbReference type="SAM" id="Phobius"/>
    </source>
</evidence>
<name>A0AAR5PQU4_DENPD</name>
<feature type="transmembrane region" description="Helical" evidence="2">
    <location>
        <begin position="240"/>
        <end position="258"/>
    </location>
</feature>
<proteinExistence type="predicted"/>
<reference evidence="4" key="1">
    <citation type="journal article" date="2013" name="Genome Biol.">
        <title>Draft genome of the mountain pine beetle, Dendroctonus ponderosae Hopkins, a major forest pest.</title>
        <authorList>
            <person name="Keeling C.I."/>
            <person name="Yuen M.M."/>
            <person name="Liao N.Y."/>
            <person name="Docking T.R."/>
            <person name="Chan S.K."/>
            <person name="Taylor G.A."/>
            <person name="Palmquist D.L."/>
            <person name="Jackman S.D."/>
            <person name="Nguyen A."/>
            <person name="Li M."/>
            <person name="Henderson H."/>
            <person name="Janes J.K."/>
            <person name="Zhao Y."/>
            <person name="Pandoh P."/>
            <person name="Moore R."/>
            <person name="Sperling F.A."/>
            <person name="Huber D.P."/>
            <person name="Birol I."/>
            <person name="Jones S.J."/>
            <person name="Bohlmann J."/>
        </authorList>
    </citation>
    <scope>NUCLEOTIDE SEQUENCE</scope>
</reference>
<evidence type="ECO:0000313" key="3">
    <source>
        <dbReference type="EnsemblMetazoa" id="XP_019763383.1"/>
    </source>
</evidence>
<dbReference type="EnsemblMetazoa" id="XM_019907824.1">
    <property type="protein sequence ID" value="XP_019763383.1"/>
    <property type="gene ID" value="LOC109539814"/>
</dbReference>
<keyword evidence="4" id="KW-1185">Reference proteome</keyword>
<feature type="compositionally biased region" description="Basic and acidic residues" evidence="1">
    <location>
        <begin position="477"/>
        <end position="489"/>
    </location>
</feature>
<keyword evidence="2" id="KW-0812">Transmembrane</keyword>
<feature type="transmembrane region" description="Helical" evidence="2">
    <location>
        <begin position="31"/>
        <end position="50"/>
    </location>
</feature>
<dbReference type="Proteomes" id="UP000019118">
    <property type="component" value="Unassembled WGS sequence"/>
</dbReference>
<accession>A0AAR5PQU4</accession>
<dbReference type="AlphaFoldDB" id="A0AAR5PQU4"/>
<feature type="transmembrane region" description="Helical" evidence="2">
    <location>
        <begin position="200"/>
        <end position="220"/>
    </location>
</feature>